<proteinExistence type="predicted"/>
<evidence type="ECO:0000313" key="2">
    <source>
        <dbReference type="Proteomes" id="UP001300692"/>
    </source>
</evidence>
<accession>A0ABT3D0D6</accession>
<keyword evidence="2" id="KW-1185">Reference proteome</keyword>
<comment type="caution">
    <text evidence="1">The sequence shown here is derived from an EMBL/GenBank/DDBJ whole genome shotgun (WGS) entry which is preliminary data.</text>
</comment>
<gene>
    <name evidence="1" type="ORF">N7U62_22035</name>
</gene>
<evidence type="ECO:0000313" key="1">
    <source>
        <dbReference type="EMBL" id="MCV9389362.1"/>
    </source>
</evidence>
<reference evidence="1 2" key="1">
    <citation type="submission" date="2022-10" db="EMBL/GenBank/DDBJ databases">
        <title>Comparative genomics and taxonomic characterization of three novel marine species of genus Reichenbachiella exhibiting antioxidant and polysaccharide degradation activities.</title>
        <authorList>
            <person name="Muhammad N."/>
            <person name="Lee Y.-J."/>
            <person name="Ko J."/>
            <person name="Kim S.-G."/>
        </authorList>
    </citation>
    <scope>NUCLEOTIDE SEQUENCE [LARGE SCALE GENOMIC DNA]</scope>
    <source>
        <strain evidence="1 2">ABR2-5</strain>
    </source>
</reference>
<dbReference type="RefSeq" id="WP_264140283.1">
    <property type="nucleotide sequence ID" value="NZ_JAOYOD010000001.1"/>
</dbReference>
<protein>
    <submittedName>
        <fullName evidence="1">Uncharacterized protein</fullName>
    </submittedName>
</protein>
<name>A0ABT3D0D6_9BACT</name>
<dbReference type="EMBL" id="JAOYOD010000001">
    <property type="protein sequence ID" value="MCV9389362.1"/>
    <property type="molecule type" value="Genomic_DNA"/>
</dbReference>
<organism evidence="1 2">
    <name type="scientific">Reichenbachiella ulvae</name>
    <dbReference type="NCBI Taxonomy" id="2980104"/>
    <lineage>
        <taxon>Bacteria</taxon>
        <taxon>Pseudomonadati</taxon>
        <taxon>Bacteroidota</taxon>
        <taxon>Cytophagia</taxon>
        <taxon>Cytophagales</taxon>
        <taxon>Reichenbachiellaceae</taxon>
        <taxon>Reichenbachiella</taxon>
    </lineage>
</organism>
<dbReference type="Proteomes" id="UP001300692">
    <property type="component" value="Unassembled WGS sequence"/>
</dbReference>
<sequence length="100" mass="11864">MDSILIRPKDEQELRYILELMDNIGAIHKTISEEATEEFEMAMMMKEAISTTGIIRTEREASKLTPKQYQMLSRSEEDIREKLIVTEKKIQSEEEEWLKR</sequence>